<protein>
    <submittedName>
        <fullName evidence="2">Uncharacterized protein</fullName>
    </submittedName>
</protein>
<organism evidence="2 3">
    <name type="scientific">Ophiocordyceps camponoti-rufipedis</name>
    <dbReference type="NCBI Taxonomy" id="2004952"/>
    <lineage>
        <taxon>Eukaryota</taxon>
        <taxon>Fungi</taxon>
        <taxon>Dikarya</taxon>
        <taxon>Ascomycota</taxon>
        <taxon>Pezizomycotina</taxon>
        <taxon>Sordariomycetes</taxon>
        <taxon>Hypocreomycetidae</taxon>
        <taxon>Hypocreales</taxon>
        <taxon>Ophiocordycipitaceae</taxon>
        <taxon>Ophiocordyceps</taxon>
    </lineage>
</organism>
<name>A0A2C5Z9G7_9HYPO</name>
<feature type="region of interest" description="Disordered" evidence="1">
    <location>
        <begin position="26"/>
        <end position="85"/>
    </location>
</feature>
<feature type="compositionally biased region" description="Basic residues" evidence="1">
    <location>
        <begin position="150"/>
        <end position="162"/>
    </location>
</feature>
<dbReference type="InterPro" id="IPR003882">
    <property type="entry name" value="Pistil_extensin"/>
</dbReference>
<feature type="compositionally biased region" description="Pro residues" evidence="1">
    <location>
        <begin position="172"/>
        <end position="186"/>
    </location>
</feature>
<dbReference type="Proteomes" id="UP000226431">
    <property type="component" value="Unassembled WGS sequence"/>
</dbReference>
<gene>
    <name evidence="2" type="ORF">CDD80_2050</name>
</gene>
<evidence type="ECO:0000313" key="2">
    <source>
        <dbReference type="EMBL" id="PHH75801.1"/>
    </source>
</evidence>
<sequence>MAAPFPAFIRITSSFWLTGSRLSPSPANPPPFHHPFTTLSPPFHHPFTTLSPTSEKQPAEKQSIPAIPDLPPLDSPPQANLSQSKSPRRFFQSFLEKHGATVSPNQPVGQPGKSYRATPCLAYHRTRFHPRRIAGGEKANPNRSSPFPHTHTHTHTHTHLVVKAKTSQPSGFQPPTPPPPLPPDPSENPSSHLFSTYRIITPSTNAQNKPLPPSLDLLLVTAIGHCSQCLKSPPPSPVSPNDKKRTRKSLSPP</sequence>
<comment type="caution">
    <text evidence="2">The sequence shown here is derived from an EMBL/GenBank/DDBJ whole genome shotgun (WGS) entry which is preliminary data.</text>
</comment>
<dbReference type="PRINTS" id="PR01218">
    <property type="entry name" value="PSTLEXTENSIN"/>
</dbReference>
<dbReference type="AlphaFoldDB" id="A0A2C5Z9G7"/>
<feature type="region of interest" description="Disordered" evidence="1">
    <location>
        <begin position="132"/>
        <end position="192"/>
    </location>
</feature>
<keyword evidence="3" id="KW-1185">Reference proteome</keyword>
<reference evidence="2 3" key="1">
    <citation type="submission" date="2017-06" db="EMBL/GenBank/DDBJ databases">
        <title>Ant-infecting Ophiocordyceps genomes reveal a high diversity of potential behavioral manipulation genes and a possible major role for enterotoxins.</title>
        <authorList>
            <person name="De Bekker C."/>
            <person name="Evans H.C."/>
            <person name="Brachmann A."/>
            <person name="Hughes D.P."/>
        </authorList>
    </citation>
    <scope>NUCLEOTIDE SEQUENCE [LARGE SCALE GENOMIC DNA]</scope>
    <source>
        <strain evidence="2 3">Map16</strain>
    </source>
</reference>
<feature type="compositionally biased region" description="Low complexity" evidence="1">
    <location>
        <begin position="34"/>
        <end position="49"/>
    </location>
</feature>
<accession>A0A2C5Z9G7</accession>
<feature type="region of interest" description="Disordered" evidence="1">
    <location>
        <begin position="228"/>
        <end position="253"/>
    </location>
</feature>
<evidence type="ECO:0000313" key="3">
    <source>
        <dbReference type="Proteomes" id="UP000226431"/>
    </source>
</evidence>
<evidence type="ECO:0000256" key="1">
    <source>
        <dbReference type="SAM" id="MobiDB-lite"/>
    </source>
</evidence>
<proteinExistence type="predicted"/>
<feature type="compositionally biased region" description="Basic residues" evidence="1">
    <location>
        <begin position="244"/>
        <end position="253"/>
    </location>
</feature>
<dbReference type="EMBL" id="NJES01000196">
    <property type="protein sequence ID" value="PHH75801.1"/>
    <property type="molecule type" value="Genomic_DNA"/>
</dbReference>